<feature type="domain" description="ABC3 transporter permease C-terminal" evidence="10">
    <location>
        <begin position="175"/>
        <end position="299"/>
    </location>
</feature>
<feature type="compositionally biased region" description="Low complexity" evidence="7">
    <location>
        <begin position="101"/>
        <end position="112"/>
    </location>
</feature>
<evidence type="ECO:0000256" key="7">
    <source>
        <dbReference type="SAM" id="MobiDB-lite"/>
    </source>
</evidence>
<feature type="transmembrane region" description="Helical" evidence="8">
    <location>
        <begin position="745"/>
        <end position="767"/>
    </location>
</feature>
<sequence length="775" mass="79268">MAVALGVALTAAMGVGLAASLDSPVRKPVRFAGSPVVVAGRDTLTVPVRRGPEVGHVTKPLAHPQPVDNELLRELGRLGKIDKGVGQKRTDRKASDRTRSGHTASGRTTSGRTRSDRAAPDAVGVTAPVNAVRAVVAASGTGARVLTGDDRRLVDPATGRDARALVAVNSFLGTAGGVAAFVSAFVTASTFAFVVALRRREFGLLRAAGASRGQVRRWLLGEAVVVGAVASAAGCAGGAWGAPVLAGALVDAGVAPPWFTVASGFSWTWWPYQLAFWTGLVVAVAGAWSAVWRAGRVSPVEALREASLDIGAMPLGRRVVGGLLLAGGLGLLAWTWWSEPAELLKRKTYTTQPMVLATGVAALAPALVRYVVPLFRRPGFLTRRGASGAAGVAVGRGGDVGLGRARLFCPLGRKRARSWVGLGRVARANVAGSVRRTGAVAAPVLVVVSLAGCLFGSAATVSGAKAAEAGQRTAAQLVVTGDELRPVGGGDVPGATVAASAATAVFVREDGGTALVRSEARAVPDPEAFAAVTRLPVVAGDVRRLDDRSIVVNEEWERHRVGERVDVWLGDGRRARLRIVAVLARGMGDNGAYVTARNAPSAPLDRMDVTLRDGADRTAVAAALRTTTGGQVRTAGEWLAAEYPPGMKHQTRLGLLMLLAICLTYTAISLLSTQLMTAPVRAPELRTLRLVGATPAQIRLVVGAEAALAVTVGAVLGLAVTAIALGGLTAALASLSAPVGVVVPWAVMGVSVGVCGVVAVGGGVLGVRRMPGAAA</sequence>
<feature type="transmembrane region" description="Helical" evidence="8">
    <location>
        <begin position="171"/>
        <end position="197"/>
    </location>
</feature>
<evidence type="ECO:0000259" key="10">
    <source>
        <dbReference type="Pfam" id="PF02687"/>
    </source>
</evidence>
<dbReference type="RefSeq" id="WP_306309944.1">
    <property type="nucleotide sequence ID" value="NZ_BMNG01000020.1"/>
</dbReference>
<evidence type="ECO:0000256" key="8">
    <source>
        <dbReference type="SAM" id="Phobius"/>
    </source>
</evidence>
<keyword evidence="3 8" id="KW-0812">Transmembrane</keyword>
<feature type="transmembrane region" description="Helical" evidence="8">
    <location>
        <begin position="706"/>
        <end position="733"/>
    </location>
</feature>
<accession>A0ABQ2MT21</accession>
<dbReference type="EMBL" id="BMNG01000020">
    <property type="protein sequence ID" value="GGO57069.1"/>
    <property type="molecule type" value="Genomic_DNA"/>
</dbReference>
<feature type="transmembrane region" description="Helical" evidence="8">
    <location>
        <begin position="274"/>
        <end position="294"/>
    </location>
</feature>
<evidence type="ECO:0000256" key="3">
    <source>
        <dbReference type="ARBA" id="ARBA00022692"/>
    </source>
</evidence>
<feature type="transmembrane region" description="Helical" evidence="8">
    <location>
        <begin position="354"/>
        <end position="375"/>
    </location>
</feature>
<dbReference type="InterPro" id="IPR003838">
    <property type="entry name" value="ABC3_permease_C"/>
</dbReference>
<feature type="region of interest" description="Disordered" evidence="7">
    <location>
        <begin position="82"/>
        <end position="120"/>
    </location>
</feature>
<gene>
    <name evidence="11" type="ORF">GCM10012286_73040</name>
</gene>
<evidence type="ECO:0000256" key="2">
    <source>
        <dbReference type="ARBA" id="ARBA00022475"/>
    </source>
</evidence>
<feature type="domain" description="ABC3 transporter permease C-terminal" evidence="10">
    <location>
        <begin position="657"/>
        <end position="769"/>
    </location>
</feature>
<feature type="transmembrane region" description="Helical" evidence="8">
    <location>
        <begin position="437"/>
        <end position="459"/>
    </location>
</feature>
<feature type="transmembrane region" description="Helical" evidence="8">
    <location>
        <begin position="653"/>
        <end position="671"/>
    </location>
</feature>
<dbReference type="PANTHER" id="PTHR30572">
    <property type="entry name" value="MEMBRANE COMPONENT OF TRANSPORTER-RELATED"/>
    <property type="match status" value="1"/>
</dbReference>
<evidence type="ECO:0000256" key="1">
    <source>
        <dbReference type="ARBA" id="ARBA00004651"/>
    </source>
</evidence>
<comment type="subcellular location">
    <subcellularLocation>
        <location evidence="1">Cell membrane</location>
        <topology evidence="1">Multi-pass membrane protein</topology>
    </subcellularLocation>
</comment>
<comment type="similarity">
    <text evidence="6">Belongs to the ABC-4 integral membrane protein family.</text>
</comment>
<dbReference type="InterPro" id="IPR050250">
    <property type="entry name" value="Macrolide_Exporter_MacB"/>
</dbReference>
<feature type="signal peptide" evidence="9">
    <location>
        <begin position="1"/>
        <end position="18"/>
    </location>
</feature>
<reference evidence="12" key="1">
    <citation type="journal article" date="2019" name="Int. J. Syst. Evol. Microbiol.">
        <title>The Global Catalogue of Microorganisms (GCM) 10K type strain sequencing project: providing services to taxonomists for standard genome sequencing and annotation.</title>
        <authorList>
            <consortium name="The Broad Institute Genomics Platform"/>
            <consortium name="The Broad Institute Genome Sequencing Center for Infectious Disease"/>
            <person name="Wu L."/>
            <person name="Ma J."/>
        </authorList>
    </citation>
    <scope>NUCLEOTIDE SEQUENCE [LARGE SCALE GENOMIC DNA]</scope>
    <source>
        <strain evidence="12">CGMCC 4.7349</strain>
    </source>
</reference>
<dbReference type="PANTHER" id="PTHR30572:SF4">
    <property type="entry name" value="ABC TRANSPORTER PERMEASE YTRF"/>
    <property type="match status" value="1"/>
</dbReference>
<evidence type="ECO:0000313" key="11">
    <source>
        <dbReference type="EMBL" id="GGO57069.1"/>
    </source>
</evidence>
<protein>
    <submittedName>
        <fullName evidence="11">ABC transporter permease</fullName>
    </submittedName>
</protein>
<keyword evidence="9" id="KW-0732">Signal</keyword>
<feature type="compositionally biased region" description="Basic and acidic residues" evidence="7">
    <location>
        <begin position="82"/>
        <end position="99"/>
    </location>
</feature>
<keyword evidence="5 8" id="KW-0472">Membrane</keyword>
<feature type="chain" id="PRO_5046853224" evidence="9">
    <location>
        <begin position="19"/>
        <end position="775"/>
    </location>
</feature>
<evidence type="ECO:0000313" key="12">
    <source>
        <dbReference type="Proteomes" id="UP000656881"/>
    </source>
</evidence>
<dbReference type="Pfam" id="PF02687">
    <property type="entry name" value="FtsX"/>
    <property type="match status" value="2"/>
</dbReference>
<name>A0ABQ2MT21_9ACTN</name>
<evidence type="ECO:0000256" key="6">
    <source>
        <dbReference type="ARBA" id="ARBA00038076"/>
    </source>
</evidence>
<evidence type="ECO:0000256" key="9">
    <source>
        <dbReference type="SAM" id="SignalP"/>
    </source>
</evidence>
<feature type="transmembrane region" description="Helical" evidence="8">
    <location>
        <begin position="218"/>
        <end position="240"/>
    </location>
</feature>
<keyword evidence="4 8" id="KW-1133">Transmembrane helix</keyword>
<evidence type="ECO:0000256" key="5">
    <source>
        <dbReference type="ARBA" id="ARBA00023136"/>
    </source>
</evidence>
<organism evidence="11 12">
    <name type="scientific">Streptomyces lasiicapitis</name>
    <dbReference type="NCBI Taxonomy" id="1923961"/>
    <lineage>
        <taxon>Bacteria</taxon>
        <taxon>Bacillati</taxon>
        <taxon>Actinomycetota</taxon>
        <taxon>Actinomycetes</taxon>
        <taxon>Kitasatosporales</taxon>
        <taxon>Streptomycetaceae</taxon>
        <taxon>Streptomyces</taxon>
    </lineage>
</organism>
<dbReference type="Proteomes" id="UP000656881">
    <property type="component" value="Unassembled WGS sequence"/>
</dbReference>
<evidence type="ECO:0000256" key="4">
    <source>
        <dbReference type="ARBA" id="ARBA00022989"/>
    </source>
</evidence>
<keyword evidence="2" id="KW-1003">Cell membrane</keyword>
<proteinExistence type="inferred from homology"/>
<keyword evidence="12" id="KW-1185">Reference proteome</keyword>
<feature type="transmembrane region" description="Helical" evidence="8">
    <location>
        <begin position="315"/>
        <end position="334"/>
    </location>
</feature>
<comment type="caution">
    <text evidence="11">The sequence shown here is derived from an EMBL/GenBank/DDBJ whole genome shotgun (WGS) entry which is preliminary data.</text>
</comment>